<gene>
    <name evidence="2" type="primary">OJ1001_C01.110</name>
    <name evidence="3" type="ORF">P0685B06.32</name>
</gene>
<evidence type="ECO:0000313" key="2">
    <source>
        <dbReference type="EMBL" id="BAC10068.1"/>
    </source>
</evidence>
<reference evidence="2" key="1">
    <citation type="submission" date="2001-07" db="EMBL/GenBank/DDBJ databases">
        <title>Oryza sativa nipponbare(GA3) genomic DNA, chromosome 7, BAC clone:OJ1001_C01.</title>
        <authorList>
            <person name="Sasaki T."/>
            <person name="Matsumoto T."/>
            <person name="Yamamoto K."/>
        </authorList>
    </citation>
    <scope>NUCLEOTIDE SEQUENCE</scope>
</reference>
<evidence type="ECO:0000313" key="3">
    <source>
        <dbReference type="EMBL" id="BAD31211.1"/>
    </source>
</evidence>
<organism evidence="2 4">
    <name type="scientific">Oryza sativa subsp. japonica</name>
    <name type="common">Rice</name>
    <dbReference type="NCBI Taxonomy" id="39947"/>
    <lineage>
        <taxon>Eukaryota</taxon>
        <taxon>Viridiplantae</taxon>
        <taxon>Streptophyta</taxon>
        <taxon>Embryophyta</taxon>
        <taxon>Tracheophyta</taxon>
        <taxon>Spermatophyta</taxon>
        <taxon>Magnoliopsida</taxon>
        <taxon>Liliopsida</taxon>
        <taxon>Poales</taxon>
        <taxon>Poaceae</taxon>
        <taxon>BOP clade</taxon>
        <taxon>Oryzoideae</taxon>
        <taxon>Oryzeae</taxon>
        <taxon>Oryzinae</taxon>
        <taxon>Oryza</taxon>
        <taxon>Oryza sativa</taxon>
    </lineage>
</organism>
<reference evidence="4" key="4">
    <citation type="journal article" date="2008" name="Nucleic Acids Res.">
        <title>The rice annotation project database (RAP-DB): 2008 update.</title>
        <authorList>
            <consortium name="The rice annotation project (RAP)"/>
        </authorList>
    </citation>
    <scope>GENOME REANNOTATION</scope>
    <source>
        <strain evidence="4">cv. Nipponbare</strain>
    </source>
</reference>
<name>Q8LIL7_ORYSJ</name>
<dbReference type="EMBL" id="AP003797">
    <property type="protein sequence ID" value="BAC10068.1"/>
    <property type="molecule type" value="Genomic_DNA"/>
</dbReference>
<feature type="region of interest" description="Disordered" evidence="1">
    <location>
        <begin position="40"/>
        <end position="72"/>
    </location>
</feature>
<accession>Q8LIL7</accession>
<dbReference type="EMBL" id="AP005201">
    <property type="protein sequence ID" value="BAD31211.1"/>
    <property type="molecule type" value="Genomic_DNA"/>
</dbReference>
<dbReference type="Proteomes" id="UP000000763">
    <property type="component" value="Chromosome 7"/>
</dbReference>
<protein>
    <submittedName>
        <fullName evidence="2">Uncharacterized protein</fullName>
    </submittedName>
</protein>
<reference evidence="4" key="3">
    <citation type="journal article" date="2005" name="Nature">
        <title>The map-based sequence of the rice genome.</title>
        <authorList>
            <consortium name="International rice genome sequencing project (IRGSP)"/>
            <person name="Matsumoto T."/>
            <person name="Wu J."/>
            <person name="Kanamori H."/>
            <person name="Katayose Y."/>
            <person name="Fujisawa M."/>
            <person name="Namiki N."/>
            <person name="Mizuno H."/>
            <person name="Yamamoto K."/>
            <person name="Antonio B.A."/>
            <person name="Baba T."/>
            <person name="Sakata K."/>
            <person name="Nagamura Y."/>
            <person name="Aoki H."/>
            <person name="Arikawa K."/>
            <person name="Arita K."/>
            <person name="Bito T."/>
            <person name="Chiden Y."/>
            <person name="Fujitsuka N."/>
            <person name="Fukunaka R."/>
            <person name="Hamada M."/>
            <person name="Harada C."/>
            <person name="Hayashi A."/>
            <person name="Hijishita S."/>
            <person name="Honda M."/>
            <person name="Hosokawa S."/>
            <person name="Ichikawa Y."/>
            <person name="Idonuma A."/>
            <person name="Iijima M."/>
            <person name="Ikeda M."/>
            <person name="Ikeno M."/>
            <person name="Ito K."/>
            <person name="Ito S."/>
            <person name="Ito T."/>
            <person name="Ito Y."/>
            <person name="Ito Y."/>
            <person name="Iwabuchi A."/>
            <person name="Kamiya K."/>
            <person name="Karasawa W."/>
            <person name="Kurita K."/>
            <person name="Katagiri S."/>
            <person name="Kikuta A."/>
            <person name="Kobayashi H."/>
            <person name="Kobayashi N."/>
            <person name="Machita K."/>
            <person name="Maehara T."/>
            <person name="Masukawa M."/>
            <person name="Mizubayashi T."/>
            <person name="Mukai Y."/>
            <person name="Nagasaki H."/>
            <person name="Nagata Y."/>
            <person name="Naito S."/>
            <person name="Nakashima M."/>
            <person name="Nakama Y."/>
            <person name="Nakamichi Y."/>
            <person name="Nakamura M."/>
            <person name="Meguro A."/>
            <person name="Negishi M."/>
            <person name="Ohta I."/>
            <person name="Ohta T."/>
            <person name="Okamoto M."/>
            <person name="Ono N."/>
            <person name="Saji S."/>
            <person name="Sakaguchi M."/>
            <person name="Sakai K."/>
            <person name="Shibata M."/>
            <person name="Shimokawa T."/>
            <person name="Song J."/>
            <person name="Takazaki Y."/>
            <person name="Terasawa K."/>
            <person name="Tsugane M."/>
            <person name="Tsuji K."/>
            <person name="Ueda S."/>
            <person name="Waki K."/>
            <person name="Yamagata H."/>
            <person name="Yamamoto M."/>
            <person name="Yamamoto S."/>
            <person name="Yamane H."/>
            <person name="Yoshiki S."/>
            <person name="Yoshihara R."/>
            <person name="Yukawa K."/>
            <person name="Zhong H."/>
            <person name="Yano M."/>
            <person name="Yuan Q."/>
            <person name="Ouyang S."/>
            <person name="Liu J."/>
            <person name="Jones K.M."/>
            <person name="Gansberger K."/>
            <person name="Moffat K."/>
            <person name="Hill J."/>
            <person name="Bera J."/>
            <person name="Fadrosh D."/>
            <person name="Jin S."/>
            <person name="Johri S."/>
            <person name="Kim M."/>
            <person name="Overton L."/>
            <person name="Reardon M."/>
            <person name="Tsitrin T."/>
            <person name="Vuong H."/>
            <person name="Weaver B."/>
            <person name="Ciecko A."/>
            <person name="Tallon L."/>
            <person name="Jackson J."/>
            <person name="Pai G."/>
            <person name="Aken S.V."/>
            <person name="Utterback T."/>
            <person name="Reidmuller S."/>
            <person name="Feldblyum T."/>
            <person name="Hsiao J."/>
            <person name="Zismann V."/>
            <person name="Iobst S."/>
            <person name="de Vazeille A.R."/>
            <person name="Buell C.R."/>
            <person name="Ying K."/>
            <person name="Li Y."/>
            <person name="Lu T."/>
            <person name="Huang Y."/>
            <person name="Zhao Q."/>
            <person name="Feng Q."/>
            <person name="Zhang L."/>
            <person name="Zhu J."/>
            <person name="Weng Q."/>
            <person name="Mu J."/>
            <person name="Lu Y."/>
            <person name="Fan D."/>
            <person name="Liu Y."/>
            <person name="Guan J."/>
            <person name="Zhang Y."/>
            <person name="Yu S."/>
            <person name="Liu X."/>
            <person name="Zhang Y."/>
            <person name="Hong G."/>
            <person name="Han B."/>
            <person name="Choisne N."/>
            <person name="Demange N."/>
            <person name="Orjeda G."/>
            <person name="Samain S."/>
            <person name="Cattolico L."/>
            <person name="Pelletier E."/>
            <person name="Couloux A."/>
            <person name="Segurens B."/>
            <person name="Wincker P."/>
            <person name="D'Hont A."/>
            <person name="Scarpelli C."/>
            <person name="Weissenbach J."/>
            <person name="Salanoubat M."/>
            <person name="Quetier F."/>
            <person name="Yu Y."/>
            <person name="Kim H.R."/>
            <person name="Rambo T."/>
            <person name="Currie J."/>
            <person name="Collura K."/>
            <person name="Luo M."/>
            <person name="Yang T."/>
            <person name="Ammiraju J.S.S."/>
            <person name="Engler F."/>
            <person name="Soderlund C."/>
            <person name="Wing R.A."/>
            <person name="Palmer L.E."/>
            <person name="de la Bastide M."/>
            <person name="Spiegel L."/>
            <person name="Nascimento L."/>
            <person name="Zutavern T."/>
            <person name="O'Shaughnessy A."/>
            <person name="Dike S."/>
            <person name="Dedhia N."/>
            <person name="Preston R."/>
            <person name="Balija V."/>
            <person name="McCombie W.R."/>
            <person name="Chow T."/>
            <person name="Chen H."/>
            <person name="Chung M."/>
            <person name="Chen C."/>
            <person name="Shaw J."/>
            <person name="Wu H."/>
            <person name="Hsiao K."/>
            <person name="Chao Y."/>
            <person name="Chu M."/>
            <person name="Cheng C."/>
            <person name="Hour A."/>
            <person name="Lee P."/>
            <person name="Lin S."/>
            <person name="Lin Y."/>
            <person name="Liou J."/>
            <person name="Liu S."/>
            <person name="Hsing Y."/>
            <person name="Raghuvanshi S."/>
            <person name="Mohanty A."/>
            <person name="Bharti A.K."/>
            <person name="Gaur A."/>
            <person name="Gupta V."/>
            <person name="Kumar D."/>
            <person name="Ravi V."/>
            <person name="Vij S."/>
            <person name="Kapur A."/>
            <person name="Khurana P."/>
            <person name="Khurana P."/>
            <person name="Khurana J.P."/>
            <person name="Tyagi A.K."/>
            <person name="Gaikwad K."/>
            <person name="Singh A."/>
            <person name="Dalal V."/>
            <person name="Srivastava S."/>
            <person name="Dixit A."/>
            <person name="Pal A.K."/>
            <person name="Ghazi I.A."/>
            <person name="Yadav M."/>
            <person name="Pandit A."/>
            <person name="Bhargava A."/>
            <person name="Sureshbabu K."/>
            <person name="Batra K."/>
            <person name="Sharma T.R."/>
            <person name="Mohapatra T."/>
            <person name="Singh N.K."/>
            <person name="Messing J."/>
            <person name="Nelson A.B."/>
            <person name="Fuks G."/>
            <person name="Kavchok S."/>
            <person name="Keizer G."/>
            <person name="Linton E."/>
            <person name="Llaca V."/>
            <person name="Song R."/>
            <person name="Tanyolac B."/>
            <person name="Young S."/>
            <person name="Ho-Il K."/>
            <person name="Hahn J.H."/>
            <person name="Sangsakoo G."/>
            <person name="Vanavichit A."/>
            <person name="de Mattos Luiz.A.T."/>
            <person name="Zimmer P.D."/>
            <person name="Malone G."/>
            <person name="Dellagostin O."/>
            <person name="de Oliveira A.C."/>
            <person name="Bevan M."/>
            <person name="Bancroft I."/>
            <person name="Minx P."/>
            <person name="Cordum H."/>
            <person name="Wilson R."/>
            <person name="Cheng Z."/>
            <person name="Jin W."/>
            <person name="Jiang J."/>
            <person name="Leong S.A."/>
            <person name="Iwama H."/>
            <person name="Gojobori T."/>
            <person name="Itoh T."/>
            <person name="Niimura Y."/>
            <person name="Fujii Y."/>
            <person name="Habara T."/>
            <person name="Sakai H."/>
            <person name="Sato Y."/>
            <person name="Wilson G."/>
            <person name="Kumar K."/>
            <person name="McCouch S."/>
            <person name="Juretic N."/>
            <person name="Hoen D."/>
            <person name="Wright S."/>
            <person name="Bruskiewich R."/>
            <person name="Bureau T."/>
            <person name="Miyao A."/>
            <person name="Hirochika H."/>
            <person name="Nishikawa T."/>
            <person name="Kadowaki K."/>
            <person name="Sugiura M."/>
            <person name="Burr B."/>
            <person name="Sasaki T."/>
        </authorList>
    </citation>
    <scope>NUCLEOTIDE SEQUENCE [LARGE SCALE GENOMIC DNA]</scope>
    <source>
        <strain evidence="4">cv. Nipponbare</strain>
    </source>
</reference>
<proteinExistence type="predicted"/>
<evidence type="ECO:0000313" key="4">
    <source>
        <dbReference type="Proteomes" id="UP000000763"/>
    </source>
</evidence>
<dbReference type="AlphaFoldDB" id="Q8LIL7"/>
<reference evidence="3" key="2">
    <citation type="submission" date="2002-05" db="EMBL/GenBank/DDBJ databases">
        <title>Oryza sativa nipponbare(GA3) genomic DNA, chromosome 7, PAC clone:P0685B06.</title>
        <authorList>
            <person name="Sasaki T."/>
            <person name="Matsumoto T."/>
            <person name="Katayose Y."/>
        </authorList>
    </citation>
    <scope>NUCLEOTIDE SEQUENCE</scope>
</reference>
<sequence>MANDGNDIVLAINELLGSFSKVLDATASNVLLGAPFAHRRAPSRDAASRLSSPRLDRWPPEFSLPLPPPPAA</sequence>
<evidence type="ECO:0000256" key="1">
    <source>
        <dbReference type="SAM" id="MobiDB-lite"/>
    </source>
</evidence>